<dbReference type="SUPFAM" id="SSF53474">
    <property type="entry name" value="alpha/beta-Hydrolases"/>
    <property type="match status" value="1"/>
</dbReference>
<evidence type="ECO:0000256" key="5">
    <source>
        <dbReference type="SAM" id="SignalP"/>
    </source>
</evidence>
<comment type="similarity">
    <text evidence="2 4">Belongs to the AB hydrolase superfamily. Lipase family.</text>
</comment>
<dbReference type="InterPro" id="IPR013818">
    <property type="entry name" value="Lipase"/>
</dbReference>
<dbReference type="InterPro" id="IPR000734">
    <property type="entry name" value="TAG_lipase"/>
</dbReference>
<dbReference type="InterPro" id="IPR029058">
    <property type="entry name" value="AB_hydrolase_fold"/>
</dbReference>
<evidence type="ECO:0000256" key="3">
    <source>
        <dbReference type="ARBA" id="ARBA00022525"/>
    </source>
</evidence>
<dbReference type="AlphaFoldDB" id="A0A9N9RT65"/>
<keyword evidence="5" id="KW-0732">Signal</keyword>
<dbReference type="GO" id="GO:0016298">
    <property type="term" value="F:lipase activity"/>
    <property type="evidence" value="ECO:0007669"/>
    <property type="project" value="InterPro"/>
</dbReference>
<proteinExistence type="inferred from homology"/>
<accession>A0A9N9RT65</accession>
<gene>
    <name evidence="7" type="ORF">CHIRRI_LOCUS7407</name>
</gene>
<dbReference type="GO" id="GO:0016042">
    <property type="term" value="P:lipid catabolic process"/>
    <property type="evidence" value="ECO:0007669"/>
    <property type="project" value="TreeGrafter"/>
</dbReference>
<dbReference type="PANTHER" id="PTHR11610">
    <property type="entry name" value="LIPASE"/>
    <property type="match status" value="1"/>
</dbReference>
<feature type="chain" id="PRO_5040359888" description="Lipase domain-containing protein" evidence="5">
    <location>
        <begin position="19"/>
        <end position="303"/>
    </location>
</feature>
<evidence type="ECO:0000313" key="7">
    <source>
        <dbReference type="EMBL" id="CAG9804524.1"/>
    </source>
</evidence>
<feature type="signal peptide" evidence="5">
    <location>
        <begin position="1"/>
        <end position="18"/>
    </location>
</feature>
<dbReference type="PANTHER" id="PTHR11610:SF173">
    <property type="entry name" value="LIPASE DOMAIN-CONTAINING PROTEIN-RELATED"/>
    <property type="match status" value="1"/>
</dbReference>
<evidence type="ECO:0000256" key="4">
    <source>
        <dbReference type="RuleBase" id="RU004262"/>
    </source>
</evidence>
<feature type="domain" description="Lipase" evidence="6">
    <location>
        <begin position="46"/>
        <end position="295"/>
    </location>
</feature>
<evidence type="ECO:0000256" key="2">
    <source>
        <dbReference type="ARBA" id="ARBA00010701"/>
    </source>
</evidence>
<dbReference type="Proteomes" id="UP001153620">
    <property type="component" value="Chromosome 2"/>
</dbReference>
<evidence type="ECO:0000259" key="6">
    <source>
        <dbReference type="Pfam" id="PF00151"/>
    </source>
</evidence>
<comment type="subcellular location">
    <subcellularLocation>
        <location evidence="1">Secreted</location>
    </subcellularLocation>
</comment>
<evidence type="ECO:0000256" key="1">
    <source>
        <dbReference type="ARBA" id="ARBA00004613"/>
    </source>
</evidence>
<dbReference type="EMBL" id="OU895878">
    <property type="protein sequence ID" value="CAG9804524.1"/>
    <property type="molecule type" value="Genomic_DNA"/>
</dbReference>
<protein>
    <recommendedName>
        <fullName evidence="6">Lipase domain-containing protein</fullName>
    </recommendedName>
</protein>
<name>A0A9N9RT65_9DIPT</name>
<reference evidence="7" key="2">
    <citation type="submission" date="2022-10" db="EMBL/GenBank/DDBJ databases">
        <authorList>
            <consortium name="ENA_rothamsted_submissions"/>
            <consortium name="culmorum"/>
            <person name="King R."/>
        </authorList>
    </citation>
    <scope>NUCLEOTIDE SEQUENCE</scope>
</reference>
<dbReference type="GO" id="GO:0017171">
    <property type="term" value="F:serine hydrolase activity"/>
    <property type="evidence" value="ECO:0007669"/>
    <property type="project" value="TreeGrafter"/>
</dbReference>
<evidence type="ECO:0000313" key="8">
    <source>
        <dbReference type="Proteomes" id="UP001153620"/>
    </source>
</evidence>
<reference evidence="7" key="1">
    <citation type="submission" date="2022-01" db="EMBL/GenBank/DDBJ databases">
        <authorList>
            <person name="King R."/>
        </authorList>
    </citation>
    <scope>NUCLEOTIDE SEQUENCE</scope>
</reference>
<sequence length="303" mass="32992">MLGKSLLFVFALLVAVNGDGRIIFRFYHEPTYVTDYSVIDFHTILNHPNFGRTRETVIFHHGAGQTVATPQVHDVITAYASRQQFNFIAIVYDDAATISTDTANALAAGVSSSLINLFDNGYSSGLMNLLGFSLGAQILARSSRQVQSQSSRRHIIGRLTGLDPWSLGPINSITIGTLSSADAQWVESIHTEGNLRGDLESRGHVSFFVNGGVTQPMCNQALPTTRADCSHVFALSVWAESVRTISLTFASLRCDTWSDFSSGLCNSNEIAYMGRLNSASTLRGSFMLGTNMQAPWSRSQAQP</sequence>
<keyword evidence="3" id="KW-0964">Secreted</keyword>
<dbReference type="Pfam" id="PF00151">
    <property type="entry name" value="Lipase"/>
    <property type="match status" value="1"/>
</dbReference>
<dbReference type="Gene3D" id="3.40.50.1820">
    <property type="entry name" value="alpha/beta hydrolase"/>
    <property type="match status" value="1"/>
</dbReference>
<organism evidence="7 8">
    <name type="scientific">Chironomus riparius</name>
    <dbReference type="NCBI Taxonomy" id="315576"/>
    <lineage>
        <taxon>Eukaryota</taxon>
        <taxon>Metazoa</taxon>
        <taxon>Ecdysozoa</taxon>
        <taxon>Arthropoda</taxon>
        <taxon>Hexapoda</taxon>
        <taxon>Insecta</taxon>
        <taxon>Pterygota</taxon>
        <taxon>Neoptera</taxon>
        <taxon>Endopterygota</taxon>
        <taxon>Diptera</taxon>
        <taxon>Nematocera</taxon>
        <taxon>Chironomoidea</taxon>
        <taxon>Chironomidae</taxon>
        <taxon>Chironominae</taxon>
        <taxon>Chironomus</taxon>
    </lineage>
</organism>
<dbReference type="OrthoDB" id="7790092at2759"/>
<dbReference type="GO" id="GO:0005615">
    <property type="term" value="C:extracellular space"/>
    <property type="evidence" value="ECO:0007669"/>
    <property type="project" value="TreeGrafter"/>
</dbReference>
<keyword evidence="8" id="KW-1185">Reference proteome</keyword>